<dbReference type="PROSITE" id="PS51257">
    <property type="entry name" value="PROKAR_LIPOPROTEIN"/>
    <property type="match status" value="1"/>
</dbReference>
<feature type="chain" id="PRO_5018972829" evidence="1">
    <location>
        <begin position="22"/>
        <end position="476"/>
    </location>
</feature>
<evidence type="ECO:0000259" key="2">
    <source>
        <dbReference type="Pfam" id="PF14322"/>
    </source>
</evidence>
<sequence>MKRTIKILLILLTTVSFFSCKKFLDVQPEDKVSESQLYSTKNGIRSVLNGIYLDLAANQLYGDNLTLSTIEILGQRYNISTEHNQYKTATYAYKDKPTVDRMEDIWSAAYSTILNINVFLENLDKYKGVVDQSTENMYRGEAIAMRAFLHFDLLRLYGPRYSTVDSTKQSLPYYRNTKTEVNPLLPANDFMDNVMADLNLAETLLQNDPIITTGVNIAQPEDLVDFLSNNRNYRLNYYAIKGLKARVYLYRGDKTNALTMAKEVIAISDKFPWTTSANALVEKQNPDRVFSSEMLFGVMNSQLYNRYLNLFDPSLSDRQILAPTPSRLATVYENNENDYRYNLNWQMPSNGSKPYKTFLKYADVVDKTRTFRFSIPLLKISEIYYIAAECEPNAADGITLLNIVRANRGLLPLATTVNISTELQKEYQKDLFGEGQLFYYYKRRNVTSVANGSSTSGNVTINYNVPLPDSESIYRQ</sequence>
<evidence type="ECO:0000313" key="3">
    <source>
        <dbReference type="EMBL" id="RKO71318.1"/>
    </source>
</evidence>
<protein>
    <submittedName>
        <fullName evidence="3">RagB/SusD family nutrient uptake outer membrane protein</fullName>
    </submittedName>
</protein>
<gene>
    <name evidence="3" type="ORF">D7322_11150</name>
</gene>
<dbReference type="EMBL" id="RBWS01000008">
    <property type="protein sequence ID" value="RKO71318.1"/>
    <property type="molecule type" value="Genomic_DNA"/>
</dbReference>
<dbReference type="Gene3D" id="1.25.40.390">
    <property type="match status" value="1"/>
</dbReference>
<dbReference type="RefSeq" id="WP_121124224.1">
    <property type="nucleotide sequence ID" value="NZ_RBWS01000008.1"/>
</dbReference>
<evidence type="ECO:0000313" key="4">
    <source>
        <dbReference type="Proteomes" id="UP000282423"/>
    </source>
</evidence>
<dbReference type="AlphaFoldDB" id="A0A420VY48"/>
<keyword evidence="1" id="KW-0732">Signal</keyword>
<feature type="domain" description="SusD-like N-terminal" evidence="2">
    <location>
        <begin position="22"/>
        <end position="208"/>
    </location>
</feature>
<dbReference type="Pfam" id="PF14322">
    <property type="entry name" value="SusD-like_3"/>
    <property type="match status" value="1"/>
</dbReference>
<organism evidence="3 4">
    <name type="scientific">Sphingobacterium puteale</name>
    <dbReference type="NCBI Taxonomy" id="2420510"/>
    <lineage>
        <taxon>Bacteria</taxon>
        <taxon>Pseudomonadati</taxon>
        <taxon>Bacteroidota</taxon>
        <taxon>Sphingobacteriia</taxon>
        <taxon>Sphingobacteriales</taxon>
        <taxon>Sphingobacteriaceae</taxon>
        <taxon>Sphingobacterium</taxon>
    </lineage>
</organism>
<dbReference type="InterPro" id="IPR033985">
    <property type="entry name" value="SusD-like_N"/>
</dbReference>
<feature type="signal peptide" evidence="1">
    <location>
        <begin position="1"/>
        <end position="21"/>
    </location>
</feature>
<dbReference type="SUPFAM" id="SSF48452">
    <property type="entry name" value="TPR-like"/>
    <property type="match status" value="1"/>
</dbReference>
<dbReference type="Proteomes" id="UP000282423">
    <property type="component" value="Unassembled WGS sequence"/>
</dbReference>
<name>A0A420VY48_9SPHI</name>
<reference evidence="3 4" key="1">
    <citation type="submission" date="2018-10" db="EMBL/GenBank/DDBJ databases">
        <title>Sphingobacterium sp. M05W1-28.</title>
        <authorList>
            <person name="Cai H."/>
        </authorList>
    </citation>
    <scope>NUCLEOTIDE SEQUENCE [LARGE SCALE GENOMIC DNA]</scope>
    <source>
        <strain evidence="3 4">M05W1-28</strain>
    </source>
</reference>
<accession>A0A420VY48</accession>
<keyword evidence="4" id="KW-1185">Reference proteome</keyword>
<comment type="caution">
    <text evidence="3">The sequence shown here is derived from an EMBL/GenBank/DDBJ whole genome shotgun (WGS) entry which is preliminary data.</text>
</comment>
<dbReference type="OrthoDB" id="1097962at2"/>
<proteinExistence type="predicted"/>
<dbReference type="InterPro" id="IPR011990">
    <property type="entry name" value="TPR-like_helical_dom_sf"/>
</dbReference>
<evidence type="ECO:0000256" key="1">
    <source>
        <dbReference type="SAM" id="SignalP"/>
    </source>
</evidence>